<evidence type="ECO:0000313" key="3">
    <source>
        <dbReference type="Proteomes" id="UP000008021"/>
    </source>
</evidence>
<sequence>MQVDDMQHMRWSLVGDHCVPPPCSPTCLNPDYSHYVNNSQALCTSSHKDSTTSTPMIITTITTSDTTVTTTSVQTAVANASVVTCFWPLPQTHHRFGVGVERDKRDGKGQQRAGPSEGGSRCSQARGKIEEIVKKAVLRESREEKSKQQRRLCCHKRRGTREARSGEKDNWCRRRKAASGVGGRELGFWEWQVNFI</sequence>
<dbReference type="Gramene" id="OMERI03G03220.1">
    <property type="protein sequence ID" value="OMERI03G03220.1"/>
    <property type="gene ID" value="OMERI03G03220"/>
</dbReference>
<feature type="compositionally biased region" description="Basic and acidic residues" evidence="1">
    <location>
        <begin position="160"/>
        <end position="169"/>
    </location>
</feature>
<name>A0A0E0CP58_9ORYZ</name>
<dbReference type="HOGENOM" id="CLU_1392172_0_0_1"/>
<evidence type="ECO:0000313" key="2">
    <source>
        <dbReference type="EnsemblPlants" id="OMERI02G25520.1"/>
    </source>
</evidence>
<dbReference type="AlphaFoldDB" id="A0A0E0CP58"/>
<dbReference type="EnsemblPlants" id="OMERI03G03220.1">
    <property type="protein sequence ID" value="OMERI03G03220.1"/>
    <property type="gene ID" value="OMERI03G03220"/>
</dbReference>
<feature type="region of interest" description="Disordered" evidence="1">
    <location>
        <begin position="98"/>
        <end position="125"/>
    </location>
</feature>
<protein>
    <submittedName>
        <fullName evidence="2">Uncharacterized protein</fullName>
    </submittedName>
</protein>
<feature type="compositionally biased region" description="Basic and acidic residues" evidence="1">
    <location>
        <begin position="100"/>
        <end position="109"/>
    </location>
</feature>
<reference evidence="2" key="2">
    <citation type="submission" date="2018-05" db="EMBL/GenBank/DDBJ databases">
        <title>OmerRS3 (Oryza meridionalis Reference Sequence Version 3).</title>
        <authorList>
            <person name="Zhang J."/>
            <person name="Kudrna D."/>
            <person name="Lee S."/>
            <person name="Talag J."/>
            <person name="Welchert J."/>
            <person name="Wing R.A."/>
        </authorList>
    </citation>
    <scope>NUCLEOTIDE SEQUENCE [LARGE SCALE GENOMIC DNA]</scope>
    <source>
        <strain evidence="2">OR44</strain>
    </source>
</reference>
<feature type="region of interest" description="Disordered" evidence="1">
    <location>
        <begin position="148"/>
        <end position="169"/>
    </location>
</feature>
<dbReference type="Proteomes" id="UP000008021">
    <property type="component" value="Chromosome 2"/>
</dbReference>
<organism evidence="2">
    <name type="scientific">Oryza meridionalis</name>
    <dbReference type="NCBI Taxonomy" id="40149"/>
    <lineage>
        <taxon>Eukaryota</taxon>
        <taxon>Viridiplantae</taxon>
        <taxon>Streptophyta</taxon>
        <taxon>Embryophyta</taxon>
        <taxon>Tracheophyta</taxon>
        <taxon>Spermatophyta</taxon>
        <taxon>Magnoliopsida</taxon>
        <taxon>Liliopsida</taxon>
        <taxon>Poales</taxon>
        <taxon>Poaceae</taxon>
        <taxon>BOP clade</taxon>
        <taxon>Oryzoideae</taxon>
        <taxon>Oryzeae</taxon>
        <taxon>Oryzinae</taxon>
        <taxon>Oryza</taxon>
    </lineage>
</organism>
<reference evidence="2" key="1">
    <citation type="submission" date="2015-04" db="UniProtKB">
        <authorList>
            <consortium name="EnsemblPlants"/>
        </authorList>
    </citation>
    <scope>IDENTIFICATION</scope>
</reference>
<dbReference type="Gramene" id="OMERI02G25520.1">
    <property type="protein sequence ID" value="OMERI02G25520.1"/>
    <property type="gene ID" value="OMERI02G25520"/>
</dbReference>
<dbReference type="EnsemblPlants" id="OMERI02G25520.1">
    <property type="protein sequence ID" value="OMERI02G25520.1"/>
    <property type="gene ID" value="OMERI02G25520"/>
</dbReference>
<keyword evidence="3" id="KW-1185">Reference proteome</keyword>
<evidence type="ECO:0000256" key="1">
    <source>
        <dbReference type="SAM" id="MobiDB-lite"/>
    </source>
</evidence>
<dbReference type="Proteomes" id="UP000008021">
    <property type="component" value="Chromosome 3"/>
</dbReference>
<feature type="compositionally biased region" description="Basic residues" evidence="1">
    <location>
        <begin position="148"/>
        <end position="159"/>
    </location>
</feature>
<proteinExistence type="predicted"/>
<accession>A0A0E0CP58</accession>